<gene>
    <name evidence="2" type="ORF">AOQ72_08715</name>
</gene>
<comment type="caution">
    <text evidence="2">The sequence shown here is derived from an EMBL/GenBank/DDBJ whole genome shotgun (WGS) entry which is preliminary data.</text>
</comment>
<evidence type="ECO:0000259" key="1">
    <source>
        <dbReference type="Pfam" id="PF04230"/>
    </source>
</evidence>
<sequence>MNFRGNLRRLINEVGCDFIHQLPYPHVDLFFWRPDDGTINFGDHLSIVVVDHLLRQFGYTLADEVPRQARLFAIGSVLHYARNGDVIWGSGVNGRPGQGDLNHRVQNLDVRAVRGPRTREVLQRRGIAVPEVFGDPALLLPQLFPNRFRPTAKKPWVFVPNLHDLNIVDPAADTVVSPLGSWNRRVDAILEAELVLASSLHGIIVAEAFGIPARYVRLSSGEAEFKYHDYYEGTGRFAVEFATSIDEGREMGGAARLNFDHRALMSAFPIDLWSGKN</sequence>
<dbReference type="Proteomes" id="UP000051380">
    <property type="component" value="Unassembled WGS sequence"/>
</dbReference>
<dbReference type="InterPro" id="IPR007345">
    <property type="entry name" value="Polysacch_pyruvyl_Trfase"/>
</dbReference>
<feature type="domain" description="Polysaccharide pyruvyl transferase" evidence="1">
    <location>
        <begin position="40"/>
        <end position="217"/>
    </location>
</feature>
<evidence type="ECO:0000313" key="3">
    <source>
        <dbReference type="Proteomes" id="UP000051380"/>
    </source>
</evidence>
<dbReference type="AlphaFoldDB" id="A0A0R3CYZ2"/>
<evidence type="ECO:0000313" key="2">
    <source>
        <dbReference type="EMBL" id="KRQ01533.1"/>
    </source>
</evidence>
<dbReference type="STRING" id="108015.GA0061099_1007265"/>
<proteinExistence type="predicted"/>
<dbReference type="Pfam" id="PF04230">
    <property type="entry name" value="PS_pyruv_trans"/>
    <property type="match status" value="1"/>
</dbReference>
<dbReference type="GO" id="GO:0016740">
    <property type="term" value="F:transferase activity"/>
    <property type="evidence" value="ECO:0007669"/>
    <property type="project" value="UniProtKB-KW"/>
</dbReference>
<organism evidence="2 3">
    <name type="scientific">Bradyrhizobium yuanmingense</name>
    <dbReference type="NCBI Taxonomy" id="108015"/>
    <lineage>
        <taxon>Bacteria</taxon>
        <taxon>Pseudomonadati</taxon>
        <taxon>Pseudomonadota</taxon>
        <taxon>Alphaproteobacteria</taxon>
        <taxon>Hyphomicrobiales</taxon>
        <taxon>Nitrobacteraceae</taxon>
        <taxon>Bradyrhizobium</taxon>
    </lineage>
</organism>
<accession>A0A0R3CYZ2</accession>
<dbReference type="OrthoDB" id="9803627at2"/>
<keyword evidence="2" id="KW-0808">Transferase</keyword>
<reference evidence="2 3" key="1">
    <citation type="submission" date="2015-09" db="EMBL/GenBank/DDBJ databases">
        <title>Draft Genome Sequence of the Strain BR 3267 (Bradyrhizobium yuanmingense) recommended as inoculant for cowpea in Brazil.</title>
        <authorList>
            <person name="Simoes-Araujo J.L."/>
            <person name="Zilli J.E."/>
        </authorList>
    </citation>
    <scope>NUCLEOTIDE SEQUENCE [LARGE SCALE GENOMIC DNA]</scope>
    <source>
        <strain evidence="2 3">BR3267</strain>
    </source>
</reference>
<protein>
    <submittedName>
        <fullName evidence="2">Pyruvyl transferase</fullName>
    </submittedName>
</protein>
<dbReference type="RefSeq" id="WP_057026205.1">
    <property type="nucleotide sequence ID" value="NZ_LJYF01000004.1"/>
</dbReference>
<dbReference type="EMBL" id="LJYF01000004">
    <property type="protein sequence ID" value="KRQ01533.1"/>
    <property type="molecule type" value="Genomic_DNA"/>
</dbReference>
<name>A0A0R3CYZ2_9BRAD</name>